<reference evidence="1 2" key="2">
    <citation type="submission" date="2007-09" db="EMBL/GenBank/DDBJ databases">
        <title>Draft genome sequence of Clostridium bolteae (ATCC BAA-613).</title>
        <authorList>
            <person name="Sudarsanam P."/>
            <person name="Ley R."/>
            <person name="Guruge J."/>
            <person name="Turnbaugh P.J."/>
            <person name="Mahowald M."/>
            <person name="Liep D."/>
            <person name="Gordon J."/>
        </authorList>
    </citation>
    <scope>NUCLEOTIDE SEQUENCE [LARGE SCALE GENOMIC DNA]</scope>
    <source>
        <strain evidence="2">ATCC BAA-613 / DSM 15670 / CCUG 46953 / JCM 12243 / WAL 16351</strain>
    </source>
</reference>
<dbReference type="Proteomes" id="UP000005396">
    <property type="component" value="Unassembled WGS sequence"/>
</dbReference>
<dbReference type="PaxDb" id="411902-CLOBOL_07130"/>
<dbReference type="RefSeq" id="WP_007038638.1">
    <property type="nucleotide sequence ID" value="NZ_DS480724.1"/>
</dbReference>
<sequence length="47" mass="5010">MKIYAGLWGNACKTGNRRYGNGETAACNAAAIVRKAGLAGWGSEWYT</sequence>
<protein>
    <submittedName>
        <fullName evidence="1">Uncharacterized protein</fullName>
    </submittedName>
</protein>
<organism evidence="1 2">
    <name type="scientific">Enterocloster bolteae (strain ATCC BAA-613 / DSM 15670 / CCUG 46953 / JCM 12243 / WAL 16351)</name>
    <name type="common">Clostridium bolteae</name>
    <dbReference type="NCBI Taxonomy" id="411902"/>
    <lineage>
        <taxon>Bacteria</taxon>
        <taxon>Bacillati</taxon>
        <taxon>Bacillota</taxon>
        <taxon>Clostridia</taxon>
        <taxon>Lachnospirales</taxon>
        <taxon>Lachnospiraceae</taxon>
        <taxon>Enterocloster</taxon>
    </lineage>
</organism>
<name>A8S585_ENTBW</name>
<gene>
    <name evidence="1" type="ORF">CLOBOL_07130</name>
</gene>
<proteinExistence type="predicted"/>
<evidence type="ECO:0000313" key="2">
    <source>
        <dbReference type="Proteomes" id="UP000005396"/>
    </source>
</evidence>
<dbReference type="EMBL" id="ABCC02000075">
    <property type="protein sequence ID" value="EDP12568.1"/>
    <property type="molecule type" value="Genomic_DNA"/>
</dbReference>
<evidence type="ECO:0000313" key="1">
    <source>
        <dbReference type="EMBL" id="EDP12568.1"/>
    </source>
</evidence>
<accession>A8S585</accession>
<dbReference type="HOGENOM" id="CLU_3166400_0_0_9"/>
<reference evidence="1 2" key="1">
    <citation type="submission" date="2007-08" db="EMBL/GenBank/DDBJ databases">
        <authorList>
            <person name="Fulton L."/>
            <person name="Clifton S."/>
            <person name="Fulton B."/>
            <person name="Xu J."/>
            <person name="Minx P."/>
            <person name="Pepin K.H."/>
            <person name="Johnson M."/>
            <person name="Thiruvilangam P."/>
            <person name="Bhonagiri V."/>
            <person name="Nash W.E."/>
            <person name="Mardis E.R."/>
            <person name="Wilson R.K."/>
        </authorList>
    </citation>
    <scope>NUCLEOTIDE SEQUENCE [LARGE SCALE GENOMIC DNA]</scope>
    <source>
        <strain evidence="2">ATCC BAA-613 / DSM 15670 / CCUG 46953 / JCM 12243 / WAL 16351</strain>
    </source>
</reference>
<comment type="caution">
    <text evidence="1">The sequence shown here is derived from an EMBL/GenBank/DDBJ whole genome shotgun (WGS) entry which is preliminary data.</text>
</comment>
<dbReference type="AlphaFoldDB" id="A8S585"/>